<evidence type="ECO:0000256" key="1">
    <source>
        <dbReference type="SAM" id="MobiDB-lite"/>
    </source>
</evidence>
<sequence length="591" mass="63272">MGATQSHETVTPVIGRTQAVHKPYKSAAIPPLRRPPSESGAPNSPASTVRPCKVKLNGLTAGYVTTCCTTTCKSSLSGASASPETCSTGLSRSANAVAITVSSGSPLERSDSAQAVSSIEDHSPRAFHAVEGIDDAEENTKAEAAKASRWSCRNKRVQGLLKTLGQGAARSRSQPPAGSSSHGNPGNDSATASGRASLAAALHAHILREEEEHRRRRHSSLPESYSELSVSQPHVERWPPSPSESSKDIHSCLPPAGTRCKSATNYRSSSGSNGVAPSIQSRAVEGHDTQKMHVTGQAVVRAVGGGRVLKPSHRTGLGGSRWIADLPQNGRWEMERGTWNRQGVHLNHLNVADERFRALAATRRSPPRQHATQPQGWRWAVGQGQQAPPPQPHKLPIAPLAGRLHESQQRFLQSGHQVVPVTHRGVAAAMTIQIARSRHANEEKRRQQHHLIASPEPEQSMSTAADIHRKHVGATCTPPKFSTVEEMGARNFSTGRESASARNFGSSDLHGSVSRETSVPAPSFRQPCSEKYGHYGIQHPSTTDGPTLPQTGDGGEAMRSDPTPSLPLPVCEKQRQQVCCIPVNQEAPLFS</sequence>
<feature type="compositionally biased region" description="Polar residues" evidence="1">
    <location>
        <begin position="171"/>
        <end position="191"/>
    </location>
</feature>
<dbReference type="EMBL" id="HG711508">
    <property type="protein sequence ID" value="CDJ49160.1"/>
    <property type="molecule type" value="Genomic_DNA"/>
</dbReference>
<protein>
    <submittedName>
        <fullName evidence="2">Uncharacterized protein</fullName>
    </submittedName>
</protein>
<feature type="region of interest" description="Disordered" evidence="1">
    <location>
        <begin position="164"/>
        <end position="194"/>
    </location>
</feature>
<dbReference type="OrthoDB" id="347717at2759"/>
<feature type="compositionally biased region" description="Polar residues" evidence="1">
    <location>
        <begin position="261"/>
        <end position="277"/>
    </location>
</feature>
<feature type="region of interest" description="Disordered" evidence="1">
    <location>
        <begin position="103"/>
        <end position="124"/>
    </location>
</feature>
<keyword evidence="3" id="KW-1185">Reference proteome</keyword>
<dbReference type="Proteomes" id="UP000030750">
    <property type="component" value="Unassembled WGS sequence"/>
</dbReference>
<feature type="compositionally biased region" description="Polar residues" evidence="1">
    <location>
        <begin position="222"/>
        <end position="232"/>
    </location>
</feature>
<proteinExistence type="predicted"/>
<feature type="region of interest" description="Disordered" evidence="1">
    <location>
        <begin position="1"/>
        <end position="50"/>
    </location>
</feature>
<feature type="compositionally biased region" description="Polar residues" evidence="1">
    <location>
        <begin position="493"/>
        <end position="506"/>
    </location>
</feature>
<accession>U6LMX7</accession>
<dbReference type="AlphaFoldDB" id="U6LMX7"/>
<dbReference type="VEuPathDB" id="ToxoDB:EBH_0057240"/>
<evidence type="ECO:0000313" key="2">
    <source>
        <dbReference type="EMBL" id="CDJ49160.1"/>
    </source>
</evidence>
<feature type="region of interest" description="Disordered" evidence="1">
    <location>
        <begin position="493"/>
        <end position="568"/>
    </location>
</feature>
<name>U6LMX7_9EIME</name>
<reference evidence="2" key="1">
    <citation type="submission" date="2013-10" db="EMBL/GenBank/DDBJ databases">
        <title>Genomic analysis of the causative agents of coccidiosis in chickens.</title>
        <authorList>
            <person name="Reid A.J."/>
            <person name="Blake D."/>
            <person name="Billington K."/>
            <person name="Browne H."/>
            <person name="Dunn M."/>
            <person name="Hung S."/>
            <person name="Kawahara F."/>
            <person name="Miranda-Saavedra D."/>
            <person name="Mourier T."/>
            <person name="Nagra H."/>
            <person name="Otto T.D."/>
            <person name="Rawlings N."/>
            <person name="Sanchez A."/>
            <person name="Sanders M."/>
            <person name="Subramaniam C."/>
            <person name="Tay Y."/>
            <person name="Dear P."/>
            <person name="Doerig C."/>
            <person name="Gruber A."/>
            <person name="Parkinson J."/>
            <person name="Shirley M."/>
            <person name="Wan K.L."/>
            <person name="Berriman M."/>
            <person name="Tomley F."/>
            <person name="Pain A."/>
        </authorList>
    </citation>
    <scope>NUCLEOTIDE SEQUENCE [LARGE SCALE GENOMIC DNA]</scope>
    <source>
        <strain evidence="2">Houghton</strain>
    </source>
</reference>
<reference evidence="2" key="2">
    <citation type="submission" date="2013-10" db="EMBL/GenBank/DDBJ databases">
        <authorList>
            <person name="Aslett M."/>
        </authorList>
    </citation>
    <scope>NUCLEOTIDE SEQUENCE [LARGE SCALE GENOMIC DNA]</scope>
    <source>
        <strain evidence="2">Houghton</strain>
    </source>
</reference>
<feature type="region of interest" description="Disordered" evidence="1">
    <location>
        <begin position="209"/>
        <end position="277"/>
    </location>
</feature>
<gene>
    <name evidence="2" type="ORF">EBH_0057240</name>
</gene>
<organism evidence="2 3">
    <name type="scientific">Eimeria brunetti</name>
    <dbReference type="NCBI Taxonomy" id="51314"/>
    <lineage>
        <taxon>Eukaryota</taxon>
        <taxon>Sar</taxon>
        <taxon>Alveolata</taxon>
        <taxon>Apicomplexa</taxon>
        <taxon>Conoidasida</taxon>
        <taxon>Coccidia</taxon>
        <taxon>Eucoccidiorida</taxon>
        <taxon>Eimeriorina</taxon>
        <taxon>Eimeriidae</taxon>
        <taxon>Eimeria</taxon>
    </lineage>
</organism>
<feature type="compositionally biased region" description="Polar residues" evidence="1">
    <location>
        <begin position="539"/>
        <end position="550"/>
    </location>
</feature>
<evidence type="ECO:0000313" key="3">
    <source>
        <dbReference type="Proteomes" id="UP000030750"/>
    </source>
</evidence>